<gene>
    <name evidence="4" type="ORF">GCM10009668_36590</name>
</gene>
<evidence type="ECO:0000256" key="1">
    <source>
        <dbReference type="SAM" id="SignalP"/>
    </source>
</evidence>
<dbReference type="EMBL" id="BAAALG010000013">
    <property type="protein sequence ID" value="GAA1111809.1"/>
    <property type="molecule type" value="Genomic_DNA"/>
</dbReference>
<dbReference type="PANTHER" id="PTHR33371:SF17">
    <property type="entry name" value="MCE-FAMILY PROTEIN MCE1B"/>
    <property type="match status" value="1"/>
</dbReference>
<evidence type="ECO:0000259" key="3">
    <source>
        <dbReference type="Pfam" id="PF11887"/>
    </source>
</evidence>
<dbReference type="InterPro" id="IPR003399">
    <property type="entry name" value="Mce/MlaD"/>
</dbReference>
<dbReference type="Pfam" id="PF02470">
    <property type="entry name" value="MlaD"/>
    <property type="match status" value="1"/>
</dbReference>
<comment type="caution">
    <text evidence="4">The sequence shown here is derived from an EMBL/GenBank/DDBJ whole genome shotgun (WGS) entry which is preliminary data.</text>
</comment>
<reference evidence="4 5" key="1">
    <citation type="journal article" date="2019" name="Int. J. Syst. Evol. Microbiol.">
        <title>The Global Catalogue of Microorganisms (GCM) 10K type strain sequencing project: providing services to taxonomists for standard genome sequencing and annotation.</title>
        <authorList>
            <consortium name="The Broad Institute Genomics Platform"/>
            <consortium name="The Broad Institute Genome Sequencing Center for Infectious Disease"/>
            <person name="Wu L."/>
            <person name="Ma J."/>
        </authorList>
    </citation>
    <scope>NUCLEOTIDE SEQUENCE [LARGE SCALE GENOMIC DNA]</scope>
    <source>
        <strain evidence="4 5">JCM 13008</strain>
    </source>
</reference>
<dbReference type="Pfam" id="PF11887">
    <property type="entry name" value="Mce4_CUP1"/>
    <property type="match status" value="1"/>
</dbReference>
<evidence type="ECO:0000313" key="4">
    <source>
        <dbReference type="EMBL" id="GAA1111809.1"/>
    </source>
</evidence>
<dbReference type="NCBIfam" id="TIGR00996">
    <property type="entry name" value="Mtu_fam_mce"/>
    <property type="match status" value="1"/>
</dbReference>
<feature type="chain" id="PRO_5046062299" evidence="1">
    <location>
        <begin position="30"/>
        <end position="341"/>
    </location>
</feature>
<sequence>MSKTTSLAPVLIKSLVFTIATLLATAALAATISNSSGDAHRTYTAMFTDVTSLNKGDDVRIAGVRVGTVKKIEVGKDNLGEVTFEVNDVAPMREGMTAELRFRNMVGQRYITLMPSATPGPDLKDGYTFEVEDTKPALNLTVLFNGFQPLLKLLDAEQVNNLSAQIISVFQGEGATMEGLLSSTASLSRTLAGRDEVIGSLIASLTDVLDTVDTRSEDLSTTLTTMQQLVSGLAEDRAVIGSTLEGLGGLTTSVAGLLEGTRPALKGSINALGELSENLADSESVLDSFFETLPVKLDTIGRTASYGSWLNVYLCSIKGRIPMPEGYYGDLGVKPVAGRCR</sequence>
<feature type="signal peptide" evidence="1">
    <location>
        <begin position="1"/>
        <end position="29"/>
    </location>
</feature>
<organism evidence="4 5">
    <name type="scientific">Nocardioides dubius</name>
    <dbReference type="NCBI Taxonomy" id="317019"/>
    <lineage>
        <taxon>Bacteria</taxon>
        <taxon>Bacillati</taxon>
        <taxon>Actinomycetota</taxon>
        <taxon>Actinomycetes</taxon>
        <taxon>Propionibacteriales</taxon>
        <taxon>Nocardioidaceae</taxon>
        <taxon>Nocardioides</taxon>
    </lineage>
</organism>
<name>A0ABN1U1W5_9ACTN</name>
<dbReference type="RefSeq" id="WP_343996320.1">
    <property type="nucleotide sequence ID" value="NZ_BAAALG010000013.1"/>
</dbReference>
<dbReference type="InterPro" id="IPR024516">
    <property type="entry name" value="Mce_C"/>
</dbReference>
<feature type="domain" description="Mce/MlaD" evidence="2">
    <location>
        <begin position="40"/>
        <end position="115"/>
    </location>
</feature>
<dbReference type="PANTHER" id="PTHR33371">
    <property type="entry name" value="INTERMEMBRANE PHOSPHOLIPID TRANSPORT SYSTEM BINDING PROTEIN MLAD-RELATED"/>
    <property type="match status" value="1"/>
</dbReference>
<accession>A0ABN1U1W5</accession>
<dbReference type="InterPro" id="IPR005693">
    <property type="entry name" value="Mce"/>
</dbReference>
<evidence type="ECO:0000259" key="2">
    <source>
        <dbReference type="Pfam" id="PF02470"/>
    </source>
</evidence>
<evidence type="ECO:0000313" key="5">
    <source>
        <dbReference type="Proteomes" id="UP001501581"/>
    </source>
</evidence>
<feature type="domain" description="Mammalian cell entry C-terminal" evidence="3">
    <location>
        <begin position="122"/>
        <end position="325"/>
    </location>
</feature>
<keyword evidence="1" id="KW-0732">Signal</keyword>
<dbReference type="Proteomes" id="UP001501581">
    <property type="component" value="Unassembled WGS sequence"/>
</dbReference>
<keyword evidence="5" id="KW-1185">Reference proteome</keyword>
<proteinExistence type="predicted"/>
<protein>
    <submittedName>
        <fullName evidence="4">MCE family protein</fullName>
    </submittedName>
</protein>
<dbReference type="InterPro" id="IPR052336">
    <property type="entry name" value="MlaD_Phospholipid_Transporter"/>
</dbReference>